<gene>
    <name evidence="6" type="ORF">BEN51_13160</name>
</gene>
<dbReference type="InterPro" id="IPR050953">
    <property type="entry name" value="N4_N6_ade-DNA_methylase"/>
</dbReference>
<dbReference type="GO" id="GO:0003677">
    <property type="term" value="F:DNA binding"/>
    <property type="evidence" value="ECO:0007669"/>
    <property type="project" value="InterPro"/>
</dbReference>
<dbReference type="InterPro" id="IPR003356">
    <property type="entry name" value="DNA_methylase_A-5"/>
</dbReference>
<dbReference type="GO" id="GO:0008170">
    <property type="term" value="F:N-methyltransferase activity"/>
    <property type="evidence" value="ECO:0007669"/>
    <property type="project" value="InterPro"/>
</dbReference>
<evidence type="ECO:0000313" key="6">
    <source>
        <dbReference type="EMBL" id="ASW44344.1"/>
    </source>
</evidence>
<dbReference type="OrthoDB" id="9815272at2"/>
<name>A0A343JFN6_9CLOT</name>
<keyword evidence="3 6" id="KW-0808">Transferase</keyword>
<dbReference type="PANTHER" id="PTHR33841">
    <property type="entry name" value="DNA METHYLTRANSFERASE YEEA-RELATED"/>
    <property type="match status" value="1"/>
</dbReference>
<dbReference type="GO" id="GO:0032259">
    <property type="term" value="P:methylation"/>
    <property type="evidence" value="ECO:0007669"/>
    <property type="project" value="UniProtKB-KW"/>
</dbReference>
<comment type="catalytic activity">
    <reaction evidence="4">
        <text>a 2'-deoxyadenosine in DNA + S-adenosyl-L-methionine = an N(6)-methyl-2'-deoxyadenosine in DNA + S-adenosyl-L-homocysteine + H(+)</text>
        <dbReference type="Rhea" id="RHEA:15197"/>
        <dbReference type="Rhea" id="RHEA-COMP:12418"/>
        <dbReference type="Rhea" id="RHEA-COMP:12419"/>
        <dbReference type="ChEBI" id="CHEBI:15378"/>
        <dbReference type="ChEBI" id="CHEBI:57856"/>
        <dbReference type="ChEBI" id="CHEBI:59789"/>
        <dbReference type="ChEBI" id="CHEBI:90615"/>
        <dbReference type="ChEBI" id="CHEBI:90616"/>
        <dbReference type="EC" id="2.1.1.72"/>
    </reaction>
</comment>
<evidence type="ECO:0000313" key="7">
    <source>
        <dbReference type="Proteomes" id="UP000264883"/>
    </source>
</evidence>
<evidence type="ECO:0000256" key="1">
    <source>
        <dbReference type="ARBA" id="ARBA00011900"/>
    </source>
</evidence>
<protein>
    <recommendedName>
        <fullName evidence="1">site-specific DNA-methyltransferase (adenine-specific)</fullName>
        <ecNumber evidence="1">2.1.1.72</ecNumber>
    </recommendedName>
</protein>
<dbReference type="Gene3D" id="3.40.50.150">
    <property type="entry name" value="Vaccinia Virus protein VP39"/>
    <property type="match status" value="1"/>
</dbReference>
<dbReference type="REBASE" id="151738">
    <property type="entry name" value="M.Cis15098II"/>
</dbReference>
<evidence type="ECO:0000256" key="2">
    <source>
        <dbReference type="ARBA" id="ARBA00022603"/>
    </source>
</evidence>
<dbReference type="EC" id="2.1.1.72" evidence="1"/>
<evidence type="ECO:0000259" key="5">
    <source>
        <dbReference type="Pfam" id="PF02384"/>
    </source>
</evidence>
<proteinExistence type="predicted"/>
<keyword evidence="2 6" id="KW-0489">Methyltransferase</keyword>
<dbReference type="Pfam" id="PF02384">
    <property type="entry name" value="N6_Mtase"/>
    <property type="match status" value="1"/>
</dbReference>
<feature type="domain" description="DNA methylase adenine-specific" evidence="5">
    <location>
        <begin position="20"/>
        <end position="251"/>
    </location>
</feature>
<organism evidence="6 7">
    <name type="scientific">Clostridium isatidis</name>
    <dbReference type="NCBI Taxonomy" id="182773"/>
    <lineage>
        <taxon>Bacteria</taxon>
        <taxon>Bacillati</taxon>
        <taxon>Bacillota</taxon>
        <taxon>Clostridia</taxon>
        <taxon>Eubacteriales</taxon>
        <taxon>Clostridiaceae</taxon>
        <taxon>Clostridium</taxon>
    </lineage>
</organism>
<dbReference type="GO" id="GO:0009007">
    <property type="term" value="F:site-specific DNA-methyltransferase (adenine-specific) activity"/>
    <property type="evidence" value="ECO:0007669"/>
    <property type="project" value="UniProtKB-EC"/>
</dbReference>
<keyword evidence="7" id="KW-1185">Reference proteome</keyword>
<accession>A0A343JFN6</accession>
<evidence type="ECO:0000256" key="3">
    <source>
        <dbReference type="ARBA" id="ARBA00022679"/>
    </source>
</evidence>
<dbReference type="AlphaFoldDB" id="A0A343JFN6"/>
<dbReference type="KEGG" id="cia:BEN51_13160"/>
<dbReference type="RefSeq" id="WP_119866468.1">
    <property type="nucleotide sequence ID" value="NZ_CP016786.1"/>
</dbReference>
<dbReference type="PRINTS" id="PR00507">
    <property type="entry name" value="N12N6MTFRASE"/>
</dbReference>
<dbReference type="Proteomes" id="UP000264883">
    <property type="component" value="Chromosome"/>
</dbReference>
<dbReference type="PANTHER" id="PTHR33841:SF1">
    <property type="entry name" value="DNA METHYLTRANSFERASE A"/>
    <property type="match status" value="1"/>
</dbReference>
<dbReference type="InterPro" id="IPR029063">
    <property type="entry name" value="SAM-dependent_MTases_sf"/>
</dbReference>
<reference evidence="6 7" key="1">
    <citation type="submission" date="2016-08" db="EMBL/GenBank/DDBJ databases">
        <title>Complete Genome Sequence Of The Indigo Reducing Clostridium isatidis DSM15098.</title>
        <authorList>
            <person name="Little G.T."/>
            <person name="Minton N.P."/>
        </authorList>
    </citation>
    <scope>NUCLEOTIDE SEQUENCE [LARGE SCALE GENOMIC DNA]</scope>
    <source>
        <strain evidence="6 7">DSM 15098</strain>
    </source>
</reference>
<dbReference type="SUPFAM" id="SSF53335">
    <property type="entry name" value="S-adenosyl-L-methionine-dependent methyltransferases"/>
    <property type="match status" value="1"/>
</dbReference>
<sequence length="494" mass="57765">MGRKDKLIKEEISKDKSINKRELGYYSTPDYICNYIADRLFSINNEGKSVFDPCCGREEMLRPFINKNIKCYGIDVYRYKDTYDCNFQNIDFLKFYISNIAYNGKISPLEYDYYVLNPPYNCHEVKYIKDNKDRLKAKFKDVGIQNMYLMFISAVIDLAKEGALIGIITSDSFFTAKSYKKFRKKILDKCSIHEITMCPTNLFLNQGADVRTSIIILQKGTKYQGKVILNNRINNKRDFEAKLKKRELENNKYFIENILLKDDRDNLEFLIECPKEIKLLFNNKRIGDVYKCITGISTGNDKLYLSKECKSQYTVPFYKNPGKDKFYTEKKLFIDKNFLKISKKVANFIVRNKEYLFKEGVICSSMGVEFSACKLPRDSVFGVNCCILCDGEEEFFLLSYLNSTLVTYLVRGVLNRTNMITSGYIARVPLINFEKEEKERLIALGRLAYEKSKKKEDIKEILKEINNLINKACKLTNETIDFIEEFKENLVRRA</sequence>
<dbReference type="EMBL" id="CP016786">
    <property type="protein sequence ID" value="ASW44344.1"/>
    <property type="molecule type" value="Genomic_DNA"/>
</dbReference>
<evidence type="ECO:0000256" key="4">
    <source>
        <dbReference type="ARBA" id="ARBA00047942"/>
    </source>
</evidence>